<evidence type="ECO:0000313" key="4">
    <source>
        <dbReference type="Proteomes" id="UP001278500"/>
    </source>
</evidence>
<evidence type="ECO:0000256" key="2">
    <source>
        <dbReference type="SAM" id="Phobius"/>
    </source>
</evidence>
<comment type="caution">
    <text evidence="3">The sequence shown here is derived from an EMBL/GenBank/DDBJ whole genome shotgun (WGS) entry which is preliminary data.</text>
</comment>
<keyword evidence="4" id="KW-1185">Reference proteome</keyword>
<feature type="region of interest" description="Disordered" evidence="1">
    <location>
        <begin position="88"/>
        <end position="129"/>
    </location>
</feature>
<name>A0AAE0J9U8_9PEZI</name>
<dbReference type="GeneID" id="87862230"/>
<reference evidence="3" key="2">
    <citation type="submission" date="2023-06" db="EMBL/GenBank/DDBJ databases">
        <authorList>
            <consortium name="Lawrence Berkeley National Laboratory"/>
            <person name="Haridas S."/>
            <person name="Hensen N."/>
            <person name="Bonometti L."/>
            <person name="Westerberg I."/>
            <person name="Brannstrom I.O."/>
            <person name="Guillou S."/>
            <person name="Cros-Aarteil S."/>
            <person name="Calhoun S."/>
            <person name="Kuo A."/>
            <person name="Mondo S."/>
            <person name="Pangilinan J."/>
            <person name="Riley R."/>
            <person name="Labutti K."/>
            <person name="Andreopoulos B."/>
            <person name="Lipzen A."/>
            <person name="Chen C."/>
            <person name="Yanf M."/>
            <person name="Daum C."/>
            <person name="Ng V."/>
            <person name="Clum A."/>
            <person name="Steindorff A."/>
            <person name="Ohm R."/>
            <person name="Martin F."/>
            <person name="Silar P."/>
            <person name="Natvig D."/>
            <person name="Lalanne C."/>
            <person name="Gautier V."/>
            <person name="Ament-Velasquez S.L."/>
            <person name="Kruys A."/>
            <person name="Hutchinson M.I."/>
            <person name="Powell A.J."/>
            <person name="Barry K."/>
            <person name="Miller A.N."/>
            <person name="Grigoriev I.V."/>
            <person name="Debuchy R."/>
            <person name="Gladieux P."/>
            <person name="Thoren M.H."/>
            <person name="Johannesson H."/>
        </authorList>
    </citation>
    <scope>NUCLEOTIDE SEQUENCE</scope>
    <source>
        <strain evidence="3">CBS 560.94</strain>
    </source>
</reference>
<dbReference type="EMBL" id="JAUEPP010000007">
    <property type="protein sequence ID" value="KAK3338992.1"/>
    <property type="molecule type" value="Genomic_DNA"/>
</dbReference>
<keyword evidence="2" id="KW-1133">Transmembrane helix</keyword>
<dbReference type="Proteomes" id="UP001278500">
    <property type="component" value="Unassembled WGS sequence"/>
</dbReference>
<protein>
    <submittedName>
        <fullName evidence="3">Uncharacterized protein</fullName>
    </submittedName>
</protein>
<dbReference type="AlphaFoldDB" id="A0AAE0J9U8"/>
<feature type="non-terminal residue" evidence="3">
    <location>
        <position position="157"/>
    </location>
</feature>
<gene>
    <name evidence="3" type="ORF">B0H65DRAFT_433507</name>
</gene>
<accession>A0AAE0J9U8</accession>
<sequence>SSQISGHVAHWGTHHFVPTATGLAHNAAEVAKNAEWHYEQASPAERKVIRGLVPVGLTLVAEGFGIPLPKLLIGPVLGAAGFGTGKAADGRGAESGAAQASRLPRSSRSGRAVVNPLGPGTRETRKETGNGAIGALTTIATSAIVIESIVGLMAWLL</sequence>
<proteinExistence type="predicted"/>
<evidence type="ECO:0000256" key="1">
    <source>
        <dbReference type="SAM" id="MobiDB-lite"/>
    </source>
</evidence>
<keyword evidence="2" id="KW-0812">Transmembrane</keyword>
<reference evidence="3" key="1">
    <citation type="journal article" date="2023" name="Mol. Phylogenet. Evol.">
        <title>Genome-scale phylogeny and comparative genomics of the fungal order Sordariales.</title>
        <authorList>
            <person name="Hensen N."/>
            <person name="Bonometti L."/>
            <person name="Westerberg I."/>
            <person name="Brannstrom I.O."/>
            <person name="Guillou S."/>
            <person name="Cros-Aarteil S."/>
            <person name="Calhoun S."/>
            <person name="Haridas S."/>
            <person name="Kuo A."/>
            <person name="Mondo S."/>
            <person name="Pangilinan J."/>
            <person name="Riley R."/>
            <person name="LaButti K."/>
            <person name="Andreopoulos B."/>
            <person name="Lipzen A."/>
            <person name="Chen C."/>
            <person name="Yan M."/>
            <person name="Daum C."/>
            <person name="Ng V."/>
            <person name="Clum A."/>
            <person name="Steindorff A."/>
            <person name="Ohm R.A."/>
            <person name="Martin F."/>
            <person name="Silar P."/>
            <person name="Natvig D.O."/>
            <person name="Lalanne C."/>
            <person name="Gautier V."/>
            <person name="Ament-Velasquez S.L."/>
            <person name="Kruys A."/>
            <person name="Hutchinson M.I."/>
            <person name="Powell A.J."/>
            <person name="Barry K."/>
            <person name="Miller A.N."/>
            <person name="Grigoriev I.V."/>
            <person name="Debuchy R."/>
            <person name="Gladieux P."/>
            <person name="Hiltunen Thoren M."/>
            <person name="Johannesson H."/>
        </authorList>
    </citation>
    <scope>NUCLEOTIDE SEQUENCE</scope>
    <source>
        <strain evidence="3">CBS 560.94</strain>
    </source>
</reference>
<dbReference type="RefSeq" id="XP_062678352.1">
    <property type="nucleotide sequence ID" value="XM_062825076.1"/>
</dbReference>
<evidence type="ECO:0000313" key="3">
    <source>
        <dbReference type="EMBL" id="KAK3338992.1"/>
    </source>
</evidence>
<feature type="transmembrane region" description="Helical" evidence="2">
    <location>
        <begin position="132"/>
        <end position="156"/>
    </location>
</feature>
<keyword evidence="2" id="KW-0472">Membrane</keyword>
<organism evidence="3 4">
    <name type="scientific">Neurospora tetraspora</name>
    <dbReference type="NCBI Taxonomy" id="94610"/>
    <lineage>
        <taxon>Eukaryota</taxon>
        <taxon>Fungi</taxon>
        <taxon>Dikarya</taxon>
        <taxon>Ascomycota</taxon>
        <taxon>Pezizomycotina</taxon>
        <taxon>Sordariomycetes</taxon>
        <taxon>Sordariomycetidae</taxon>
        <taxon>Sordariales</taxon>
        <taxon>Sordariaceae</taxon>
        <taxon>Neurospora</taxon>
    </lineage>
</organism>